<feature type="domain" description="Radical SAM core" evidence="5">
    <location>
        <begin position="97"/>
        <end position="321"/>
    </location>
</feature>
<protein>
    <submittedName>
        <fullName evidence="6">Radical SAM protein</fullName>
    </submittedName>
</protein>
<dbReference type="EMBL" id="CP035282">
    <property type="protein sequence ID" value="QAT61364.1"/>
    <property type="molecule type" value="Genomic_DNA"/>
</dbReference>
<keyword evidence="2" id="KW-0479">Metal-binding</keyword>
<keyword evidence="7" id="KW-1185">Reference proteome</keyword>
<dbReference type="InterPro" id="IPR007197">
    <property type="entry name" value="rSAM"/>
</dbReference>
<dbReference type="SFLD" id="SFLDS00029">
    <property type="entry name" value="Radical_SAM"/>
    <property type="match status" value="1"/>
</dbReference>
<dbReference type="PANTHER" id="PTHR11228:SF7">
    <property type="entry name" value="PQQA PEPTIDE CYCLASE"/>
    <property type="match status" value="1"/>
</dbReference>
<dbReference type="SFLD" id="SFLDG01067">
    <property type="entry name" value="SPASM/twitch_domain_containing"/>
    <property type="match status" value="1"/>
</dbReference>
<dbReference type="OrthoDB" id="9810775at2"/>
<dbReference type="InterPro" id="IPR023885">
    <property type="entry name" value="4Fe4S-binding_SPASM_dom"/>
</dbReference>
<dbReference type="InterPro" id="IPR050377">
    <property type="entry name" value="Radical_SAM_PqqE_MftC-like"/>
</dbReference>
<organism evidence="6 7">
    <name type="scientific">Acidilutibacter cellobiosedens</name>
    <dbReference type="NCBI Taxonomy" id="2507161"/>
    <lineage>
        <taxon>Bacteria</taxon>
        <taxon>Bacillati</taxon>
        <taxon>Bacillota</taxon>
        <taxon>Tissierellia</taxon>
        <taxon>Tissierellales</taxon>
        <taxon>Acidilutibacteraceae</taxon>
        <taxon>Acidilutibacter</taxon>
    </lineage>
</organism>
<sequence>MVSLQDNMEINKENLIIYEKNNLVVIYNKVLGKHFIVSEEVYNFFKNASEEKITFEEFIDCFQDEEDRKYIKQVIYCLTQMGVFTSKRKGSLEKKVNFMGENIHFCITKRCNLKCKHCCASCDINRSDTLSTEQIKNITDIIEPLNPKTVVLTGGEPLIRDDFSEIVNYMKEKIKNICLVLSTNGTLIDDKNIDLIVEKFDRVEISLDGIDEETCSATRGKGIFGRVINSVKCLQKKGFYNIGLSMVFGDKNMNLSKQFRELNKSLNTRALERYFVPEGRGKENVLEYCSVNTNLPISIPKMLHKLYYDEGKRSKKISSCSCSAFKSQIYIDDDGSIYPCPSLIKEKYKIGSIFERETVLNIKDKNLDKIDAYKRFQGLYPFNFEKCSKCDVNIFCWNCPAVLDIAKEDEEDFKRWCSMMKPVLNGIVWDEGVI</sequence>
<gene>
    <name evidence="6" type="ORF">EQM13_07130</name>
</gene>
<dbReference type="CDD" id="cd01335">
    <property type="entry name" value="Radical_SAM"/>
    <property type="match status" value="1"/>
</dbReference>
<evidence type="ECO:0000259" key="5">
    <source>
        <dbReference type="PROSITE" id="PS51918"/>
    </source>
</evidence>
<keyword evidence="1" id="KW-0949">S-adenosyl-L-methionine</keyword>
<dbReference type="SFLD" id="SFLDG01386">
    <property type="entry name" value="main_SPASM_domain-containing"/>
    <property type="match status" value="1"/>
</dbReference>
<dbReference type="Pfam" id="PF04055">
    <property type="entry name" value="Radical_SAM"/>
    <property type="match status" value="1"/>
</dbReference>
<dbReference type="PROSITE" id="PS51918">
    <property type="entry name" value="RADICAL_SAM"/>
    <property type="match status" value="1"/>
</dbReference>
<dbReference type="Proteomes" id="UP000287969">
    <property type="component" value="Chromosome"/>
</dbReference>
<accession>A0A410QBY4</accession>
<evidence type="ECO:0000256" key="2">
    <source>
        <dbReference type="ARBA" id="ARBA00022723"/>
    </source>
</evidence>
<dbReference type="Pfam" id="PF13186">
    <property type="entry name" value="SPASM"/>
    <property type="match status" value="1"/>
</dbReference>
<dbReference type="KEGG" id="spoa:EQM13_07130"/>
<evidence type="ECO:0000313" key="6">
    <source>
        <dbReference type="EMBL" id="QAT61364.1"/>
    </source>
</evidence>
<dbReference type="InterPro" id="IPR058240">
    <property type="entry name" value="rSAM_sf"/>
</dbReference>
<keyword evidence="4" id="KW-0411">Iron-sulfur</keyword>
<evidence type="ECO:0000313" key="7">
    <source>
        <dbReference type="Proteomes" id="UP000287969"/>
    </source>
</evidence>
<evidence type="ECO:0000256" key="4">
    <source>
        <dbReference type="ARBA" id="ARBA00023014"/>
    </source>
</evidence>
<dbReference type="Gene3D" id="3.20.20.70">
    <property type="entry name" value="Aldolase class I"/>
    <property type="match status" value="1"/>
</dbReference>
<evidence type="ECO:0000256" key="1">
    <source>
        <dbReference type="ARBA" id="ARBA00022691"/>
    </source>
</evidence>
<evidence type="ECO:0000256" key="3">
    <source>
        <dbReference type="ARBA" id="ARBA00023004"/>
    </source>
</evidence>
<dbReference type="InterPro" id="IPR013785">
    <property type="entry name" value="Aldolase_TIM"/>
</dbReference>
<dbReference type="SUPFAM" id="SSF102114">
    <property type="entry name" value="Radical SAM enzymes"/>
    <property type="match status" value="1"/>
</dbReference>
<dbReference type="GO" id="GO:0003824">
    <property type="term" value="F:catalytic activity"/>
    <property type="evidence" value="ECO:0007669"/>
    <property type="project" value="InterPro"/>
</dbReference>
<dbReference type="GO" id="GO:0051536">
    <property type="term" value="F:iron-sulfur cluster binding"/>
    <property type="evidence" value="ECO:0007669"/>
    <property type="project" value="UniProtKB-KW"/>
</dbReference>
<dbReference type="RefSeq" id="WP_128752323.1">
    <property type="nucleotide sequence ID" value="NZ_CP035282.1"/>
</dbReference>
<keyword evidence="3" id="KW-0408">Iron</keyword>
<name>A0A410QBY4_9FIRM</name>
<dbReference type="GO" id="GO:0046872">
    <property type="term" value="F:metal ion binding"/>
    <property type="evidence" value="ECO:0007669"/>
    <property type="project" value="UniProtKB-KW"/>
</dbReference>
<proteinExistence type="predicted"/>
<dbReference type="PANTHER" id="PTHR11228">
    <property type="entry name" value="RADICAL SAM DOMAIN PROTEIN"/>
    <property type="match status" value="1"/>
</dbReference>
<dbReference type="NCBIfam" id="TIGR04085">
    <property type="entry name" value="rSAM_more_4Fe4S"/>
    <property type="match status" value="1"/>
</dbReference>
<dbReference type="AlphaFoldDB" id="A0A410QBY4"/>
<reference evidence="7" key="1">
    <citation type="submission" date="2019-01" db="EMBL/GenBank/DDBJ databases">
        <title>Draft genomes of a novel of Sporanaerobacter strains.</title>
        <authorList>
            <person name="Ma S."/>
        </authorList>
    </citation>
    <scope>NUCLEOTIDE SEQUENCE [LARGE SCALE GENOMIC DNA]</scope>
    <source>
        <strain evidence="7">NJN-17</strain>
    </source>
</reference>